<evidence type="ECO:0000256" key="13">
    <source>
        <dbReference type="PIRNR" id="PIRNR016636"/>
    </source>
</evidence>
<name>A0A953N8N9_9BURK</name>
<evidence type="ECO:0000313" key="15">
    <source>
        <dbReference type="EMBL" id="MBZ1349199.1"/>
    </source>
</evidence>
<feature type="transmembrane region" description="Helical" evidence="14">
    <location>
        <begin position="365"/>
        <end position="386"/>
    </location>
</feature>
<evidence type="ECO:0000256" key="12">
    <source>
        <dbReference type="ARBA" id="ARBA00031030"/>
    </source>
</evidence>
<keyword evidence="6 13" id="KW-0808">Transferase</keyword>
<feature type="transmembrane region" description="Helical" evidence="14">
    <location>
        <begin position="64"/>
        <end position="82"/>
    </location>
</feature>
<evidence type="ECO:0000313" key="16">
    <source>
        <dbReference type="Proteomes" id="UP000739565"/>
    </source>
</evidence>
<feature type="transmembrane region" description="Helical" evidence="14">
    <location>
        <begin position="167"/>
        <end position="186"/>
    </location>
</feature>
<dbReference type="EMBL" id="JAHXRI010000001">
    <property type="protein sequence ID" value="MBZ1349199.1"/>
    <property type="molecule type" value="Genomic_DNA"/>
</dbReference>
<dbReference type="PIRSF" id="PIRSF500217">
    <property type="entry name" value="AlgI"/>
    <property type="match status" value="1"/>
</dbReference>
<evidence type="ECO:0000256" key="7">
    <source>
        <dbReference type="ARBA" id="ARBA00022692"/>
    </source>
</evidence>
<dbReference type="InterPro" id="IPR051085">
    <property type="entry name" value="MB_O-acyltransferase"/>
</dbReference>
<keyword evidence="11 13" id="KW-0012">Acyltransferase</keyword>
<dbReference type="InterPro" id="IPR028362">
    <property type="entry name" value="AlgI"/>
</dbReference>
<accession>A0A953N8N9</accession>
<evidence type="ECO:0000256" key="2">
    <source>
        <dbReference type="ARBA" id="ARBA00005182"/>
    </source>
</evidence>
<evidence type="ECO:0000256" key="11">
    <source>
        <dbReference type="ARBA" id="ARBA00023315"/>
    </source>
</evidence>
<comment type="pathway">
    <text evidence="2">Glycan biosynthesis; alginate biosynthesis.</text>
</comment>
<dbReference type="PANTHER" id="PTHR13285:SF23">
    <property type="entry name" value="TEICHOIC ACID D-ALANYLTRANSFERASE"/>
    <property type="match status" value="1"/>
</dbReference>
<evidence type="ECO:0000256" key="4">
    <source>
        <dbReference type="ARBA" id="ARBA00016084"/>
    </source>
</evidence>
<proteinExistence type="inferred from homology"/>
<comment type="caution">
    <text evidence="15">The sequence shown here is derived from an EMBL/GenBank/DDBJ whole genome shotgun (WGS) entry which is preliminary data.</text>
</comment>
<protein>
    <recommendedName>
        <fullName evidence="4">Probable alginate O-acetylase AlgI</fullName>
    </recommendedName>
    <alternativeName>
        <fullName evidence="12">Alginate biosynthesis protein AlgI</fullName>
    </alternativeName>
</protein>
<dbReference type="PANTHER" id="PTHR13285">
    <property type="entry name" value="ACYLTRANSFERASE"/>
    <property type="match status" value="1"/>
</dbReference>
<dbReference type="GO" id="GO:0042121">
    <property type="term" value="P:alginic acid biosynthetic process"/>
    <property type="evidence" value="ECO:0007669"/>
    <property type="project" value="UniProtKB-KW"/>
</dbReference>
<evidence type="ECO:0000256" key="9">
    <source>
        <dbReference type="ARBA" id="ARBA00022989"/>
    </source>
</evidence>
<comment type="similarity">
    <text evidence="3 13">Belongs to the membrane-bound acyltransferase family.</text>
</comment>
<evidence type="ECO:0000256" key="14">
    <source>
        <dbReference type="SAM" id="Phobius"/>
    </source>
</evidence>
<dbReference type="GO" id="GO:0016746">
    <property type="term" value="F:acyltransferase activity"/>
    <property type="evidence" value="ECO:0007669"/>
    <property type="project" value="UniProtKB-KW"/>
</dbReference>
<dbReference type="RefSeq" id="WP_259659613.1">
    <property type="nucleotide sequence ID" value="NZ_JAHXRI010000001.1"/>
</dbReference>
<feature type="transmembrane region" description="Helical" evidence="14">
    <location>
        <begin position="457"/>
        <end position="479"/>
    </location>
</feature>
<evidence type="ECO:0000256" key="6">
    <source>
        <dbReference type="ARBA" id="ARBA00022679"/>
    </source>
</evidence>
<keyword evidence="7 14" id="KW-0812">Transmembrane</keyword>
<evidence type="ECO:0000256" key="3">
    <source>
        <dbReference type="ARBA" id="ARBA00010323"/>
    </source>
</evidence>
<feature type="transmembrane region" description="Helical" evidence="14">
    <location>
        <begin position="324"/>
        <end position="353"/>
    </location>
</feature>
<evidence type="ECO:0000256" key="10">
    <source>
        <dbReference type="ARBA" id="ARBA00023136"/>
    </source>
</evidence>
<dbReference type="PIRSF" id="PIRSF016636">
    <property type="entry name" value="AlgI_DltB"/>
    <property type="match status" value="1"/>
</dbReference>
<keyword evidence="9 14" id="KW-1133">Transmembrane helix</keyword>
<feature type="transmembrane region" description="Helical" evidence="14">
    <location>
        <begin position="7"/>
        <end position="23"/>
    </location>
</feature>
<dbReference type="AlphaFoldDB" id="A0A953N8N9"/>
<dbReference type="InterPro" id="IPR004299">
    <property type="entry name" value="MBOAT_fam"/>
</dbReference>
<dbReference type="Proteomes" id="UP000739565">
    <property type="component" value="Unassembled WGS sequence"/>
</dbReference>
<dbReference type="Pfam" id="PF03062">
    <property type="entry name" value="MBOAT"/>
    <property type="match status" value="1"/>
</dbReference>
<evidence type="ECO:0000256" key="1">
    <source>
        <dbReference type="ARBA" id="ARBA00004651"/>
    </source>
</evidence>
<keyword evidence="5 13" id="KW-1003">Cell membrane</keyword>
<dbReference type="GO" id="GO:0005886">
    <property type="term" value="C:plasma membrane"/>
    <property type="evidence" value="ECO:0007669"/>
    <property type="project" value="UniProtKB-SubCell"/>
</dbReference>
<organism evidence="15 16">
    <name type="scientific">Zwartia hollandica</name>
    <dbReference type="NCBI Taxonomy" id="324606"/>
    <lineage>
        <taxon>Bacteria</taxon>
        <taxon>Pseudomonadati</taxon>
        <taxon>Pseudomonadota</taxon>
        <taxon>Betaproteobacteria</taxon>
        <taxon>Burkholderiales</taxon>
        <taxon>Alcaligenaceae</taxon>
        <taxon>Zwartia</taxon>
    </lineage>
</organism>
<keyword evidence="16" id="KW-1185">Reference proteome</keyword>
<evidence type="ECO:0000256" key="5">
    <source>
        <dbReference type="ARBA" id="ARBA00022475"/>
    </source>
</evidence>
<keyword evidence="10 13" id="KW-0472">Membrane</keyword>
<dbReference type="InterPro" id="IPR024194">
    <property type="entry name" value="Ac/AlaTfrase_AlgI/DltB"/>
</dbReference>
<comment type="subcellular location">
    <subcellularLocation>
        <location evidence="1">Cell membrane</location>
        <topology evidence="1">Multi-pass membrane protein</topology>
    </subcellularLocation>
</comment>
<reference evidence="15" key="1">
    <citation type="submission" date="2021-07" db="EMBL/GenBank/DDBJ databases">
        <title>New genus and species of the family Alcaligenaceae.</title>
        <authorList>
            <person name="Hahn M.W."/>
        </authorList>
    </citation>
    <scope>NUCLEOTIDE SEQUENCE</scope>
    <source>
        <strain evidence="15">LF4-65</strain>
    </source>
</reference>
<feature type="transmembrane region" description="Helical" evidence="14">
    <location>
        <begin position="94"/>
        <end position="113"/>
    </location>
</feature>
<keyword evidence="8" id="KW-0016">Alginate biosynthesis</keyword>
<evidence type="ECO:0000256" key="8">
    <source>
        <dbReference type="ARBA" id="ARBA00022841"/>
    </source>
</evidence>
<gene>
    <name evidence="15" type="ORF">KZZ10_00940</name>
</gene>
<feature type="transmembrane region" description="Helical" evidence="14">
    <location>
        <begin position="133"/>
        <end position="155"/>
    </location>
</feature>
<sequence length="487" mass="55509">MVFSSLVFLYLFLPCSLILYYFFGSKFRHGVGADGTTDTGAPTEAQNYILIAVSLFFYAWGEPIWVSLLVLTAAIDWLAALWMERTRGTNGPKLALALSLVSNLSLLGVFKYSDFVVENVNTSFGASFNLPGYALPIGISFYVFQTLSYSIDVYRGDVRAQRRFTDFLLFVSLFPQLVAGPIVRYVHIAAEIRGRRHSWDLFSRGLHRLCVGLFKKVFIANVAGEWAERTMGGDLSTLSTGDAWLGLAMFALQIYFDFSAYSDMAIGLGMMFGFHFHENFNYPYISKSVTEFWRRWHISLSTFFRDYVYIPLGGRARWPYRNLFIVWALTGFWHGPSWNFMLWGLYFGVWIAIERLFLGNLLARLPGLFGHLYLLLIVTLGWALFYFTDLQQLKLFSMILFGFTEAPLFGEQTFTDIQAHALWLPLALVACTPVAPWSSSILVRLDIVRSLVSWRPIAILAVDLVMLLSCTALLVGQSYNPFLYFRF</sequence>
<feature type="transmembrane region" description="Helical" evidence="14">
    <location>
        <begin position="422"/>
        <end position="445"/>
    </location>
</feature>